<accession>A0A1G2G4P7</accession>
<reference evidence="2 3" key="1">
    <citation type="journal article" date="2016" name="Nat. Commun.">
        <title>Thousands of microbial genomes shed light on interconnected biogeochemical processes in an aquifer system.</title>
        <authorList>
            <person name="Anantharaman K."/>
            <person name="Brown C.T."/>
            <person name="Hug L.A."/>
            <person name="Sharon I."/>
            <person name="Castelle C.J."/>
            <person name="Probst A.J."/>
            <person name="Thomas B.C."/>
            <person name="Singh A."/>
            <person name="Wilkins M.J."/>
            <person name="Karaoz U."/>
            <person name="Brodie E.L."/>
            <person name="Williams K.H."/>
            <person name="Hubbard S.S."/>
            <person name="Banfield J.F."/>
        </authorList>
    </citation>
    <scope>NUCLEOTIDE SEQUENCE [LARGE SCALE GENOMIC DNA]</scope>
</reference>
<protein>
    <submittedName>
        <fullName evidence="2">Uncharacterized protein</fullName>
    </submittedName>
</protein>
<dbReference type="Proteomes" id="UP000177785">
    <property type="component" value="Unassembled WGS sequence"/>
</dbReference>
<evidence type="ECO:0000313" key="3">
    <source>
        <dbReference type="Proteomes" id="UP000177785"/>
    </source>
</evidence>
<keyword evidence="1" id="KW-1133">Transmembrane helix</keyword>
<dbReference type="AlphaFoldDB" id="A0A1G2G4P7"/>
<evidence type="ECO:0000256" key="1">
    <source>
        <dbReference type="SAM" id="Phobius"/>
    </source>
</evidence>
<dbReference type="STRING" id="1802115.A2756_03450"/>
<feature type="transmembrane region" description="Helical" evidence="1">
    <location>
        <begin position="31"/>
        <end position="49"/>
    </location>
</feature>
<feature type="transmembrane region" description="Helical" evidence="1">
    <location>
        <begin position="6"/>
        <end position="24"/>
    </location>
</feature>
<proteinExistence type="predicted"/>
<sequence length="210" mass="22957">MLYIIGFLPRIAIFIFRYLNGILLSMRPYKLAVVCLVVSIFFMSGFFLFSTTTVSAHGTGKSIERVMGDYLVDIGYDPDPLRAGENSVFDFVLKSGVDKKEIPFTHVWVRLETGSGIVLAAGLKKAELGKTSLLYNFPVSGEYQLVARFQDGDKTLVEVSVPVAIAPSALEAPQAIPSILLLEWGGIFLLGAIIGIVGARMHKKEMPKAL</sequence>
<organism evidence="2 3">
    <name type="scientific">Candidatus Ryanbacteria bacterium RIFCSPHIGHO2_01_FULL_48_27</name>
    <dbReference type="NCBI Taxonomy" id="1802115"/>
    <lineage>
        <taxon>Bacteria</taxon>
        <taxon>Candidatus Ryaniibacteriota</taxon>
    </lineage>
</organism>
<dbReference type="EMBL" id="MHNL01000011">
    <property type="protein sequence ID" value="OGZ44901.1"/>
    <property type="molecule type" value="Genomic_DNA"/>
</dbReference>
<evidence type="ECO:0000313" key="2">
    <source>
        <dbReference type="EMBL" id="OGZ44901.1"/>
    </source>
</evidence>
<feature type="transmembrane region" description="Helical" evidence="1">
    <location>
        <begin position="179"/>
        <end position="199"/>
    </location>
</feature>
<keyword evidence="1" id="KW-0812">Transmembrane</keyword>
<name>A0A1G2G4P7_9BACT</name>
<comment type="caution">
    <text evidence="2">The sequence shown here is derived from an EMBL/GenBank/DDBJ whole genome shotgun (WGS) entry which is preliminary data.</text>
</comment>
<keyword evidence="1" id="KW-0472">Membrane</keyword>
<gene>
    <name evidence="2" type="ORF">A2756_03450</name>
</gene>